<reference evidence="7 8" key="1">
    <citation type="submission" date="2019-12" db="EMBL/GenBank/DDBJ databases">
        <authorList>
            <person name="Yuan C.-G."/>
        </authorList>
    </citation>
    <scope>NUCLEOTIDE SEQUENCE [LARGE SCALE GENOMIC DNA]</scope>
    <source>
        <strain evidence="7 8">KCTC 23863</strain>
    </source>
</reference>
<evidence type="ECO:0000256" key="1">
    <source>
        <dbReference type="ARBA" id="ARBA00004141"/>
    </source>
</evidence>
<reference evidence="7 8" key="2">
    <citation type="submission" date="2020-01" db="EMBL/GenBank/DDBJ databases">
        <title>Microvirga sp. nov., an arsenate reduction bacterium isolated from Tibet hotspring sediments.</title>
        <authorList>
            <person name="Xian W.-D."/>
            <person name="Li W.-J."/>
        </authorList>
    </citation>
    <scope>NUCLEOTIDE SEQUENCE [LARGE SCALE GENOMIC DNA]</scope>
    <source>
        <strain evidence="7 8">KCTC 23863</strain>
    </source>
</reference>
<dbReference type="RefSeq" id="WP_160883271.1">
    <property type="nucleotide sequence ID" value="NZ_WURB01000002.1"/>
</dbReference>
<feature type="transmembrane region" description="Helical" evidence="6">
    <location>
        <begin position="69"/>
        <end position="87"/>
    </location>
</feature>
<feature type="transmembrane region" description="Helical" evidence="6">
    <location>
        <begin position="12"/>
        <end position="34"/>
    </location>
</feature>
<dbReference type="InterPro" id="IPR022301">
    <property type="entry name" value="Integral_membrane_YjbE"/>
</dbReference>
<dbReference type="Pfam" id="PF03741">
    <property type="entry name" value="TerC"/>
    <property type="match status" value="1"/>
</dbReference>
<evidence type="ECO:0000256" key="2">
    <source>
        <dbReference type="ARBA" id="ARBA00007511"/>
    </source>
</evidence>
<dbReference type="OrthoDB" id="9807970at2"/>
<dbReference type="PANTHER" id="PTHR30238:SF4">
    <property type="entry name" value="SLL1022 PROTEIN"/>
    <property type="match status" value="1"/>
</dbReference>
<dbReference type="EMBL" id="WURB01000002">
    <property type="protein sequence ID" value="MXQ10672.1"/>
    <property type="molecule type" value="Genomic_DNA"/>
</dbReference>
<accession>A0A7X3MPA3</accession>
<sequence>MSEFFTTEALTALLQVIMIDLVLAGDNAIVIGLAAAGLPKEQRAKAILIGIIAATVLRIGFAAATTQLLQIVGLLLAGGILLLWVCWKMWRELRTSHAEEIQGEEALEGRDLDHDGRIAGTAPRKTFAQAAWQIVIADVSMSLDNVLAVAGAAREHPNVLIFGLILSIALMGVAATFIARLLQKHRWIAYVGLAIILYVAVEMIYRGALEVWPLVNGG</sequence>
<comment type="similarity">
    <text evidence="2">Belongs to the TerC family.</text>
</comment>
<dbReference type="AlphaFoldDB" id="A0A7X3MPA3"/>
<keyword evidence="5 6" id="KW-0472">Membrane</keyword>
<dbReference type="InterPro" id="IPR005496">
    <property type="entry name" value="Integral_membrane_TerC"/>
</dbReference>
<evidence type="ECO:0000256" key="4">
    <source>
        <dbReference type="ARBA" id="ARBA00022989"/>
    </source>
</evidence>
<gene>
    <name evidence="7" type="ORF">GR328_04265</name>
</gene>
<evidence type="ECO:0000313" key="8">
    <source>
        <dbReference type="Proteomes" id="UP000436483"/>
    </source>
</evidence>
<dbReference type="Proteomes" id="UP000436483">
    <property type="component" value="Unassembled WGS sequence"/>
</dbReference>
<evidence type="ECO:0000313" key="7">
    <source>
        <dbReference type="EMBL" id="MXQ10672.1"/>
    </source>
</evidence>
<evidence type="ECO:0000256" key="6">
    <source>
        <dbReference type="SAM" id="Phobius"/>
    </source>
</evidence>
<dbReference type="PANTHER" id="PTHR30238">
    <property type="entry name" value="MEMBRANE BOUND PREDICTED REDOX MODULATOR"/>
    <property type="match status" value="1"/>
</dbReference>
<feature type="transmembrane region" description="Helical" evidence="6">
    <location>
        <begin position="46"/>
        <end position="63"/>
    </location>
</feature>
<keyword evidence="4 6" id="KW-1133">Transmembrane helix</keyword>
<keyword evidence="3 6" id="KW-0812">Transmembrane</keyword>
<evidence type="ECO:0000256" key="3">
    <source>
        <dbReference type="ARBA" id="ARBA00022692"/>
    </source>
</evidence>
<feature type="transmembrane region" description="Helical" evidence="6">
    <location>
        <begin position="159"/>
        <end position="180"/>
    </location>
</feature>
<proteinExistence type="inferred from homology"/>
<comment type="caution">
    <text evidence="7">The sequence shown here is derived from an EMBL/GenBank/DDBJ whole genome shotgun (WGS) entry which is preliminary data.</text>
</comment>
<protein>
    <submittedName>
        <fullName evidence="7">YjbE family putative metal transport protein</fullName>
    </submittedName>
</protein>
<keyword evidence="8" id="KW-1185">Reference proteome</keyword>
<dbReference type="NCBIfam" id="TIGR03717">
    <property type="entry name" value="R_switched_YjbE"/>
    <property type="match status" value="1"/>
</dbReference>
<organism evidence="7 8">
    <name type="scientific">Microvirga makkahensis</name>
    <dbReference type="NCBI Taxonomy" id="1128670"/>
    <lineage>
        <taxon>Bacteria</taxon>
        <taxon>Pseudomonadati</taxon>
        <taxon>Pseudomonadota</taxon>
        <taxon>Alphaproteobacteria</taxon>
        <taxon>Hyphomicrobiales</taxon>
        <taxon>Methylobacteriaceae</taxon>
        <taxon>Microvirga</taxon>
    </lineage>
</organism>
<dbReference type="GO" id="GO:0016020">
    <property type="term" value="C:membrane"/>
    <property type="evidence" value="ECO:0007669"/>
    <property type="project" value="UniProtKB-SubCell"/>
</dbReference>
<comment type="subcellular location">
    <subcellularLocation>
        <location evidence="1">Membrane</location>
        <topology evidence="1">Multi-pass membrane protein</topology>
    </subcellularLocation>
</comment>
<feature type="transmembrane region" description="Helical" evidence="6">
    <location>
        <begin position="187"/>
        <end position="205"/>
    </location>
</feature>
<evidence type="ECO:0000256" key="5">
    <source>
        <dbReference type="ARBA" id="ARBA00023136"/>
    </source>
</evidence>
<name>A0A7X3MPA3_9HYPH</name>